<proteinExistence type="inferred from homology"/>
<dbReference type="PANTHER" id="PTHR12677:SF49">
    <property type="entry name" value="TVP38_TMEM64 FAMILY MEMBRANE PROTEIN"/>
    <property type="match status" value="1"/>
</dbReference>
<keyword evidence="9" id="KW-1185">Reference proteome</keyword>
<feature type="transmembrane region" description="Helical" evidence="6">
    <location>
        <begin position="128"/>
        <end position="151"/>
    </location>
</feature>
<evidence type="ECO:0000313" key="9">
    <source>
        <dbReference type="Proteomes" id="UP001600941"/>
    </source>
</evidence>
<evidence type="ECO:0000256" key="3">
    <source>
        <dbReference type="ARBA" id="ARBA00022692"/>
    </source>
</evidence>
<accession>A0ABQ0BQ32</accession>
<evidence type="ECO:0000256" key="1">
    <source>
        <dbReference type="ARBA" id="ARBA00004651"/>
    </source>
</evidence>
<feature type="transmembrane region" description="Helical" evidence="6">
    <location>
        <begin position="45"/>
        <end position="71"/>
    </location>
</feature>
<evidence type="ECO:0000313" key="8">
    <source>
        <dbReference type="EMBL" id="GAA6498649.1"/>
    </source>
</evidence>
<feature type="transmembrane region" description="Helical" evidence="6">
    <location>
        <begin position="12"/>
        <end position="33"/>
    </location>
</feature>
<feature type="transmembrane region" description="Helical" evidence="6">
    <location>
        <begin position="171"/>
        <end position="193"/>
    </location>
</feature>
<dbReference type="PANTHER" id="PTHR12677">
    <property type="entry name" value="GOLGI APPARATUS MEMBRANE PROTEIN TVP38-RELATED"/>
    <property type="match status" value="1"/>
</dbReference>
<organism evidence="8 9">
    <name type="scientific">Blautia parvula</name>
    <dbReference type="NCBI Taxonomy" id="2877527"/>
    <lineage>
        <taxon>Bacteria</taxon>
        <taxon>Bacillati</taxon>
        <taxon>Bacillota</taxon>
        <taxon>Clostridia</taxon>
        <taxon>Lachnospirales</taxon>
        <taxon>Lachnospiraceae</taxon>
        <taxon>Blautia</taxon>
    </lineage>
</organism>
<sequence length="194" mass="21730">MNIDDSSGKKKWITAFLLLMCLAFCAALFKAYLDGRFHSVETLQRYIAGFGLLGPVILTGIQAVQVVLPVLPGFLGCIVGAVLFGWMGGFWCNYIGISAGSVIAFWLARKYGKDLVSRMFPGKRYEKWATWAAESRFYTIVLFLGMVLPLFPDDFFCYFTGITRMTARKFTAIIIFGKPWCILAYSLIFSTVVS</sequence>
<evidence type="ECO:0000256" key="5">
    <source>
        <dbReference type="ARBA" id="ARBA00023136"/>
    </source>
</evidence>
<dbReference type="RefSeq" id="WP_033139370.1">
    <property type="nucleotide sequence ID" value="NZ_AP031413.1"/>
</dbReference>
<dbReference type="Proteomes" id="UP001600941">
    <property type="component" value="Unassembled WGS sequence"/>
</dbReference>
<evidence type="ECO:0000256" key="4">
    <source>
        <dbReference type="ARBA" id="ARBA00022989"/>
    </source>
</evidence>
<feature type="transmembrane region" description="Helical" evidence="6">
    <location>
        <begin position="83"/>
        <end position="107"/>
    </location>
</feature>
<dbReference type="InterPro" id="IPR015414">
    <property type="entry name" value="TMEM64"/>
</dbReference>
<comment type="subcellular location">
    <subcellularLocation>
        <location evidence="1 6">Cell membrane</location>
        <topology evidence="1 6">Multi-pass membrane protein</topology>
    </subcellularLocation>
</comment>
<reference evidence="8 9" key="1">
    <citation type="submission" date="2024-04" db="EMBL/GenBank/DDBJ databases">
        <title>Defined microbial consortia suppress multidrug-resistant proinflammatory Enterobacteriaceae via ecological control.</title>
        <authorList>
            <person name="Furuichi M."/>
            <person name="Kawaguchi T."/>
            <person name="Pust M."/>
            <person name="Yasuma K."/>
            <person name="Plichta D."/>
            <person name="Hasegawa N."/>
            <person name="Ohya T."/>
            <person name="Bhattarai S."/>
            <person name="Sasajima S."/>
            <person name="Aoto Y."/>
            <person name="Tuganbaev T."/>
            <person name="Yaginuma M."/>
            <person name="Ueda M."/>
            <person name="Okahashi N."/>
            <person name="Amafuji K."/>
            <person name="Kiridooshi Y."/>
            <person name="Sugita K."/>
            <person name="Strazar M."/>
            <person name="Skelly A."/>
            <person name="Suda W."/>
            <person name="Hattori M."/>
            <person name="Nakamoto N."/>
            <person name="Caballero S."/>
            <person name="Norman J."/>
            <person name="Olle B."/>
            <person name="Tanoue T."/>
            <person name="Arita M."/>
            <person name="Bucci V."/>
            <person name="Atarashi K."/>
            <person name="Xavier R."/>
            <person name="Honda K."/>
        </authorList>
    </citation>
    <scope>NUCLEOTIDE SEQUENCE [LARGE SCALE GENOMIC DNA]</scope>
    <source>
        <strain evidence="9">k34-0107-D12</strain>
    </source>
</reference>
<evidence type="ECO:0000259" key="7">
    <source>
        <dbReference type="Pfam" id="PF09335"/>
    </source>
</evidence>
<keyword evidence="2 6" id="KW-1003">Cell membrane</keyword>
<protein>
    <recommendedName>
        <fullName evidence="6">TVP38/TMEM64 family membrane protein</fullName>
    </recommendedName>
</protein>
<keyword evidence="5 6" id="KW-0472">Membrane</keyword>
<evidence type="ECO:0000256" key="2">
    <source>
        <dbReference type="ARBA" id="ARBA00022475"/>
    </source>
</evidence>
<feature type="domain" description="VTT" evidence="7">
    <location>
        <begin position="73"/>
        <end position="189"/>
    </location>
</feature>
<dbReference type="InterPro" id="IPR032816">
    <property type="entry name" value="VTT_dom"/>
</dbReference>
<dbReference type="EMBL" id="BAABZQ010000001">
    <property type="protein sequence ID" value="GAA6498649.1"/>
    <property type="molecule type" value="Genomic_DNA"/>
</dbReference>
<name>A0ABQ0BQ32_9FIRM</name>
<comment type="similarity">
    <text evidence="6">Belongs to the TVP38/TMEM64 family.</text>
</comment>
<comment type="caution">
    <text evidence="8">The sequence shown here is derived from an EMBL/GenBank/DDBJ whole genome shotgun (WGS) entry which is preliminary data.</text>
</comment>
<keyword evidence="3 6" id="KW-0812">Transmembrane</keyword>
<keyword evidence="4 6" id="KW-1133">Transmembrane helix</keyword>
<dbReference type="Pfam" id="PF09335">
    <property type="entry name" value="VTT_dom"/>
    <property type="match status" value="1"/>
</dbReference>
<evidence type="ECO:0000256" key="6">
    <source>
        <dbReference type="RuleBase" id="RU366058"/>
    </source>
</evidence>
<gene>
    <name evidence="8" type="ORF">K340107D12_14650</name>
</gene>